<dbReference type="Proteomes" id="UP000231259">
    <property type="component" value="Unassembled WGS sequence"/>
</dbReference>
<evidence type="ECO:0000256" key="1">
    <source>
        <dbReference type="ARBA" id="ARBA00009437"/>
    </source>
</evidence>
<dbReference type="InterPro" id="IPR036388">
    <property type="entry name" value="WH-like_DNA-bd_sf"/>
</dbReference>
<name>A0A2G8RHB2_9RHOB</name>
<comment type="similarity">
    <text evidence="1">Belongs to the LysR transcriptional regulatory family.</text>
</comment>
<dbReference type="Pfam" id="PF03466">
    <property type="entry name" value="LysR_substrate"/>
    <property type="match status" value="1"/>
</dbReference>
<dbReference type="PANTHER" id="PTHR30537:SF68">
    <property type="entry name" value="TRANSCRIPTIONAL REGULATOR-RELATED"/>
    <property type="match status" value="1"/>
</dbReference>
<dbReference type="OrthoDB" id="9813056at2"/>
<evidence type="ECO:0000256" key="3">
    <source>
        <dbReference type="ARBA" id="ARBA00023125"/>
    </source>
</evidence>
<dbReference type="PROSITE" id="PS50931">
    <property type="entry name" value="HTH_LYSR"/>
    <property type="match status" value="1"/>
</dbReference>
<accession>A0A2G8RHB2</accession>
<dbReference type="GO" id="GO:0003700">
    <property type="term" value="F:DNA-binding transcription factor activity"/>
    <property type="evidence" value="ECO:0007669"/>
    <property type="project" value="InterPro"/>
</dbReference>
<dbReference type="Pfam" id="PF00126">
    <property type="entry name" value="HTH_1"/>
    <property type="match status" value="1"/>
</dbReference>
<keyword evidence="4" id="KW-0804">Transcription</keyword>
<keyword evidence="7" id="KW-1185">Reference proteome</keyword>
<dbReference type="FunFam" id="1.10.10.10:FF:000001">
    <property type="entry name" value="LysR family transcriptional regulator"/>
    <property type="match status" value="1"/>
</dbReference>
<dbReference type="PRINTS" id="PR00039">
    <property type="entry name" value="HTHLYSR"/>
</dbReference>
<keyword evidence="2" id="KW-0805">Transcription regulation</keyword>
<dbReference type="GO" id="GO:0006351">
    <property type="term" value="P:DNA-templated transcription"/>
    <property type="evidence" value="ECO:0007669"/>
    <property type="project" value="TreeGrafter"/>
</dbReference>
<sequence length="305" mass="32911">MPVTDLNHLRIFERVASHGSFSNAARQLGLPKSSVSRAVSKLEEAFGTRLLQRTTREVTLTAAGAALHSRIAPVMKDLDTALTYVETLTGAPAGTLRVSAPIGLGINALGDRLPDFLARYPQIDLILTLEGARADLVSDSIDVALRFGDLPDSSLVAQRLGSVARMICASPTYLSAHGTPSHPNDLPAHRIVDMPTADGRPRQWRMNGPDGPITEIITPSVSVDEMLTIHRLVRGGAGIGIVPAYLCEAEIINGDLCRVLPDWSLEAVPLSIVFPSQRELAPSVRAFIDFMREIEGMLPWSTARV</sequence>
<evidence type="ECO:0000256" key="2">
    <source>
        <dbReference type="ARBA" id="ARBA00023015"/>
    </source>
</evidence>
<dbReference type="Gene3D" id="1.10.10.10">
    <property type="entry name" value="Winged helix-like DNA-binding domain superfamily/Winged helix DNA-binding domain"/>
    <property type="match status" value="1"/>
</dbReference>
<proteinExistence type="inferred from homology"/>
<evidence type="ECO:0000313" key="7">
    <source>
        <dbReference type="Proteomes" id="UP000231259"/>
    </source>
</evidence>
<evidence type="ECO:0000259" key="5">
    <source>
        <dbReference type="PROSITE" id="PS50931"/>
    </source>
</evidence>
<dbReference type="InterPro" id="IPR000847">
    <property type="entry name" value="LysR_HTH_N"/>
</dbReference>
<evidence type="ECO:0000313" key="6">
    <source>
        <dbReference type="EMBL" id="PIL20791.1"/>
    </source>
</evidence>
<dbReference type="GO" id="GO:0043565">
    <property type="term" value="F:sequence-specific DNA binding"/>
    <property type="evidence" value="ECO:0007669"/>
    <property type="project" value="TreeGrafter"/>
</dbReference>
<dbReference type="CDD" id="cd08422">
    <property type="entry name" value="PBP2_CrgA_like"/>
    <property type="match status" value="1"/>
</dbReference>
<dbReference type="InterPro" id="IPR036390">
    <property type="entry name" value="WH_DNA-bd_sf"/>
</dbReference>
<gene>
    <name evidence="6" type="ORF">P775_07735</name>
</gene>
<dbReference type="Gene3D" id="3.40.190.290">
    <property type="match status" value="1"/>
</dbReference>
<dbReference type="SUPFAM" id="SSF46785">
    <property type="entry name" value="Winged helix' DNA-binding domain"/>
    <property type="match status" value="1"/>
</dbReference>
<feature type="domain" description="HTH lysR-type" evidence="5">
    <location>
        <begin position="4"/>
        <end position="61"/>
    </location>
</feature>
<comment type="caution">
    <text evidence="6">The sequence shown here is derived from an EMBL/GenBank/DDBJ whole genome shotgun (WGS) entry which is preliminary data.</text>
</comment>
<dbReference type="EMBL" id="AWWI01000056">
    <property type="protein sequence ID" value="PIL20791.1"/>
    <property type="molecule type" value="Genomic_DNA"/>
</dbReference>
<keyword evidence="3" id="KW-0238">DNA-binding</keyword>
<dbReference type="InterPro" id="IPR058163">
    <property type="entry name" value="LysR-type_TF_proteobact-type"/>
</dbReference>
<dbReference type="AlphaFoldDB" id="A0A2G8RHB2"/>
<dbReference type="InterPro" id="IPR005119">
    <property type="entry name" value="LysR_subst-bd"/>
</dbReference>
<protein>
    <recommendedName>
        <fullName evidence="5">HTH lysR-type domain-containing protein</fullName>
    </recommendedName>
</protein>
<reference evidence="6 7" key="1">
    <citation type="submission" date="2013-09" db="EMBL/GenBank/DDBJ databases">
        <title>Genome sequencing of Phaeobacter antarcticus sp. nov. SM1211.</title>
        <authorList>
            <person name="Zhang X.-Y."/>
            <person name="Liu C."/>
            <person name="Chen X.-L."/>
            <person name="Xie B.-B."/>
            <person name="Qin Q.-L."/>
            <person name="Rong J.-C."/>
            <person name="Zhang Y.-Z."/>
        </authorList>
    </citation>
    <scope>NUCLEOTIDE SEQUENCE [LARGE SCALE GENOMIC DNA]</scope>
    <source>
        <strain evidence="6 7">SM1211</strain>
    </source>
</reference>
<dbReference type="PANTHER" id="PTHR30537">
    <property type="entry name" value="HTH-TYPE TRANSCRIPTIONAL REGULATOR"/>
    <property type="match status" value="1"/>
</dbReference>
<evidence type="ECO:0000256" key="4">
    <source>
        <dbReference type="ARBA" id="ARBA00023163"/>
    </source>
</evidence>
<dbReference type="SUPFAM" id="SSF53850">
    <property type="entry name" value="Periplasmic binding protein-like II"/>
    <property type="match status" value="1"/>
</dbReference>
<organism evidence="6 7">
    <name type="scientific">Puniceibacterium antarcticum</name>
    <dbReference type="NCBI Taxonomy" id="1206336"/>
    <lineage>
        <taxon>Bacteria</taxon>
        <taxon>Pseudomonadati</taxon>
        <taxon>Pseudomonadota</taxon>
        <taxon>Alphaproteobacteria</taxon>
        <taxon>Rhodobacterales</taxon>
        <taxon>Paracoccaceae</taxon>
        <taxon>Puniceibacterium</taxon>
    </lineage>
</organism>